<dbReference type="InterPro" id="IPR054206">
    <property type="entry name" value="DUF6912"/>
</dbReference>
<dbReference type="Proteomes" id="UP000237846">
    <property type="component" value="Unassembled WGS sequence"/>
</dbReference>
<accession>A0A2T0QC57</accession>
<dbReference type="OrthoDB" id="3214389at2"/>
<proteinExistence type="predicted"/>
<comment type="caution">
    <text evidence="1">The sequence shown here is derived from an EMBL/GenBank/DDBJ whole genome shotgun (WGS) entry which is preliminary data.</text>
</comment>
<gene>
    <name evidence="1" type="ORF">CLV72_101116</name>
</gene>
<protein>
    <submittedName>
        <fullName evidence="1">Uncharacterized protein</fullName>
    </submittedName>
</protein>
<dbReference type="Pfam" id="PF21853">
    <property type="entry name" value="DUF6912"/>
    <property type="match status" value="1"/>
</dbReference>
<name>A0A2T0QC57_9ACTN</name>
<evidence type="ECO:0000313" key="2">
    <source>
        <dbReference type="Proteomes" id="UP000237846"/>
    </source>
</evidence>
<dbReference type="RefSeq" id="WP_106240927.1">
    <property type="nucleotide sequence ID" value="NZ_PVZC01000001.1"/>
</dbReference>
<dbReference type="AlphaFoldDB" id="A0A2T0QC57"/>
<dbReference type="EMBL" id="PVZC01000001">
    <property type="protein sequence ID" value="PRY01534.1"/>
    <property type="molecule type" value="Genomic_DNA"/>
</dbReference>
<organism evidence="1 2">
    <name type="scientific">Allonocardiopsis opalescens</name>
    <dbReference type="NCBI Taxonomy" id="1144618"/>
    <lineage>
        <taxon>Bacteria</taxon>
        <taxon>Bacillati</taxon>
        <taxon>Actinomycetota</taxon>
        <taxon>Actinomycetes</taxon>
        <taxon>Streptosporangiales</taxon>
        <taxon>Allonocardiopsis</taxon>
    </lineage>
</organism>
<sequence>MRIYLPGSLSTLARVLESKAVEAAGGGPLTAYAPTGALAAELGTDDPEELEYQAMRAAARASLRLLAAEGGDRRLVLAAEVPDEAVSPEREARVRVDGPVGLELVVSGHVDEDAARPDIAAAAAALAAADGDAEAVERAESDAERHELLWYATQELRYL</sequence>
<evidence type="ECO:0000313" key="1">
    <source>
        <dbReference type="EMBL" id="PRY01534.1"/>
    </source>
</evidence>
<keyword evidence="2" id="KW-1185">Reference proteome</keyword>
<reference evidence="1 2" key="1">
    <citation type="submission" date="2018-03" db="EMBL/GenBank/DDBJ databases">
        <title>Genomic Encyclopedia of Archaeal and Bacterial Type Strains, Phase II (KMG-II): from individual species to whole genera.</title>
        <authorList>
            <person name="Goeker M."/>
        </authorList>
    </citation>
    <scope>NUCLEOTIDE SEQUENCE [LARGE SCALE GENOMIC DNA]</scope>
    <source>
        <strain evidence="1 2">DSM 45601</strain>
    </source>
</reference>